<dbReference type="PROSITE" id="PS51257">
    <property type="entry name" value="PROKAR_LIPOPROTEIN"/>
    <property type="match status" value="1"/>
</dbReference>
<evidence type="ECO:0000256" key="1">
    <source>
        <dbReference type="SAM" id="Coils"/>
    </source>
</evidence>
<name>A0ABS4JSM2_9FIRM</name>
<keyword evidence="3" id="KW-0449">Lipoprotein</keyword>
<protein>
    <submittedName>
        <fullName evidence="3">Outer membrane murein-binding lipoprotein Lpp</fullName>
    </submittedName>
</protein>
<sequence>MRRSTLTLLTAVAMAAAVGCSSPPAASEGNPEVRELHGRVAELTAAVEELEYQNRELEAQVAELDARRRELESRNADLARRLSPEDRVVDLVNPNFPPAVGGEPGWEYHRTLTADLDGDGQEERVSVTTNAFWMPDEREFAWDDGHPWHVYVEEPDGTRTYLFSNWVQLGQLEVILDREGPGLFIVYKRGGGMVVYRATYEGPGQFRTVLAFEIPLSDQATWANPEMFSRDPEV</sequence>
<keyword evidence="4" id="KW-1185">Reference proteome</keyword>
<keyword evidence="2" id="KW-0732">Signal</keyword>
<dbReference type="RefSeq" id="WP_209466615.1">
    <property type="nucleotide sequence ID" value="NZ_JAGGLG010000013.1"/>
</dbReference>
<reference evidence="3 4" key="1">
    <citation type="submission" date="2021-03" db="EMBL/GenBank/DDBJ databases">
        <title>Genomic Encyclopedia of Type Strains, Phase IV (KMG-IV): sequencing the most valuable type-strain genomes for metagenomic binning, comparative biology and taxonomic classification.</title>
        <authorList>
            <person name="Goeker M."/>
        </authorList>
    </citation>
    <scope>NUCLEOTIDE SEQUENCE [LARGE SCALE GENOMIC DNA]</scope>
    <source>
        <strain evidence="3 4">DSM 27138</strain>
    </source>
</reference>
<accession>A0ABS4JSM2</accession>
<organism evidence="3 4">
    <name type="scientific">Symbiobacterium terraclitae</name>
    <dbReference type="NCBI Taxonomy" id="557451"/>
    <lineage>
        <taxon>Bacteria</taxon>
        <taxon>Bacillati</taxon>
        <taxon>Bacillota</taxon>
        <taxon>Clostridia</taxon>
        <taxon>Eubacteriales</taxon>
        <taxon>Symbiobacteriaceae</taxon>
        <taxon>Symbiobacterium</taxon>
    </lineage>
</organism>
<evidence type="ECO:0000313" key="4">
    <source>
        <dbReference type="Proteomes" id="UP001519289"/>
    </source>
</evidence>
<comment type="caution">
    <text evidence="3">The sequence shown here is derived from an EMBL/GenBank/DDBJ whole genome shotgun (WGS) entry which is preliminary data.</text>
</comment>
<evidence type="ECO:0000256" key="2">
    <source>
        <dbReference type="SAM" id="SignalP"/>
    </source>
</evidence>
<feature type="coiled-coil region" evidence="1">
    <location>
        <begin position="33"/>
        <end position="81"/>
    </location>
</feature>
<evidence type="ECO:0000313" key="3">
    <source>
        <dbReference type="EMBL" id="MBP2018498.1"/>
    </source>
</evidence>
<dbReference type="Proteomes" id="UP001519289">
    <property type="component" value="Unassembled WGS sequence"/>
</dbReference>
<proteinExistence type="predicted"/>
<gene>
    <name evidence="3" type="ORF">J2Z79_001909</name>
</gene>
<dbReference type="EMBL" id="JAGGLG010000013">
    <property type="protein sequence ID" value="MBP2018498.1"/>
    <property type="molecule type" value="Genomic_DNA"/>
</dbReference>
<feature type="chain" id="PRO_5045993874" evidence="2">
    <location>
        <begin position="27"/>
        <end position="234"/>
    </location>
</feature>
<keyword evidence="1" id="KW-0175">Coiled coil</keyword>
<feature type="signal peptide" evidence="2">
    <location>
        <begin position="1"/>
        <end position="26"/>
    </location>
</feature>